<dbReference type="Gramene" id="KZM99967">
    <property type="protein sequence ID" value="KZM99967"/>
    <property type="gene ID" value="DCAR_008722"/>
</dbReference>
<sequence>MSMFMPRTGTTDEFCTPSPRRLRDVDLSGIHKRTAFRTINLSQRHSIESTSNRTLQSGVTQCGQDDDVNIIVPEPGQLGWFQSDSQRGGRNLLSAFNSTCMRQNDTASTRVAWPVNGDKSSVPVDGGTSGVFDEHEDGVAAHEADQEEVLNKSLRSDYEVKCRILCSSNRKLAAA</sequence>
<dbReference type="Proteomes" id="UP000077755">
    <property type="component" value="Chromosome 3"/>
</dbReference>
<accession>A0A165ZFE0</accession>
<reference evidence="1" key="1">
    <citation type="journal article" date="2016" name="Nat. Genet.">
        <title>A high-quality carrot genome assembly provides new insights into carotenoid accumulation and asterid genome evolution.</title>
        <authorList>
            <person name="Iorizzo M."/>
            <person name="Ellison S."/>
            <person name="Senalik D."/>
            <person name="Zeng P."/>
            <person name="Satapoomin P."/>
            <person name="Huang J."/>
            <person name="Bowman M."/>
            <person name="Iovene M."/>
            <person name="Sanseverino W."/>
            <person name="Cavagnaro P."/>
            <person name="Yildiz M."/>
            <person name="Macko-Podgorni A."/>
            <person name="Moranska E."/>
            <person name="Grzebelus E."/>
            <person name="Grzebelus D."/>
            <person name="Ashrafi H."/>
            <person name="Zheng Z."/>
            <person name="Cheng S."/>
            <person name="Spooner D."/>
            <person name="Van Deynze A."/>
            <person name="Simon P."/>
        </authorList>
    </citation>
    <scope>NUCLEOTIDE SEQUENCE</scope>
    <source>
        <tissue evidence="1">Leaf</tissue>
    </source>
</reference>
<protein>
    <submittedName>
        <fullName evidence="1">Uncharacterized protein</fullName>
    </submittedName>
</protein>
<dbReference type="AlphaFoldDB" id="A0A165ZFE0"/>
<gene>
    <name evidence="1" type="ORF">DCAR_0309849</name>
</gene>
<evidence type="ECO:0000313" key="2">
    <source>
        <dbReference type="Proteomes" id="UP000077755"/>
    </source>
</evidence>
<proteinExistence type="predicted"/>
<evidence type="ECO:0000313" key="1">
    <source>
        <dbReference type="EMBL" id="WOG90605.1"/>
    </source>
</evidence>
<reference evidence="1" key="2">
    <citation type="submission" date="2022-03" db="EMBL/GenBank/DDBJ databases">
        <title>Draft title - Genomic analysis of global carrot germplasm unveils the trajectory of domestication and the origin of high carotenoid orange carrot.</title>
        <authorList>
            <person name="Iorizzo M."/>
            <person name="Ellison S."/>
            <person name="Senalik D."/>
            <person name="Macko-Podgorni A."/>
            <person name="Grzebelus D."/>
            <person name="Bostan H."/>
            <person name="Rolling W."/>
            <person name="Curaba J."/>
            <person name="Simon P."/>
        </authorList>
    </citation>
    <scope>NUCLEOTIDE SEQUENCE</scope>
    <source>
        <tissue evidence="1">Leaf</tissue>
    </source>
</reference>
<name>A0A165ZFE0_DAUCS</name>
<dbReference type="EMBL" id="CP093345">
    <property type="protein sequence ID" value="WOG90605.1"/>
    <property type="molecule type" value="Genomic_DNA"/>
</dbReference>
<organism evidence="1 2">
    <name type="scientific">Daucus carota subsp. sativus</name>
    <name type="common">Carrot</name>
    <dbReference type="NCBI Taxonomy" id="79200"/>
    <lineage>
        <taxon>Eukaryota</taxon>
        <taxon>Viridiplantae</taxon>
        <taxon>Streptophyta</taxon>
        <taxon>Embryophyta</taxon>
        <taxon>Tracheophyta</taxon>
        <taxon>Spermatophyta</taxon>
        <taxon>Magnoliopsida</taxon>
        <taxon>eudicotyledons</taxon>
        <taxon>Gunneridae</taxon>
        <taxon>Pentapetalae</taxon>
        <taxon>asterids</taxon>
        <taxon>campanulids</taxon>
        <taxon>Apiales</taxon>
        <taxon>Apiaceae</taxon>
        <taxon>Apioideae</taxon>
        <taxon>Scandiceae</taxon>
        <taxon>Daucinae</taxon>
        <taxon>Daucus</taxon>
        <taxon>Daucus sect. Daucus</taxon>
    </lineage>
</organism>
<keyword evidence="2" id="KW-1185">Reference proteome</keyword>